<evidence type="ECO:0000259" key="8">
    <source>
        <dbReference type="Pfam" id="PF13087"/>
    </source>
</evidence>
<comment type="caution">
    <text evidence="9">The sequence shown here is derived from an EMBL/GenBank/DDBJ whole genome shotgun (WGS) entry which is preliminary data.</text>
</comment>
<organism evidence="9 10">
    <name type="scientific">Cercophora samala</name>
    <dbReference type="NCBI Taxonomy" id="330535"/>
    <lineage>
        <taxon>Eukaryota</taxon>
        <taxon>Fungi</taxon>
        <taxon>Dikarya</taxon>
        <taxon>Ascomycota</taxon>
        <taxon>Pezizomycotina</taxon>
        <taxon>Sordariomycetes</taxon>
        <taxon>Sordariomycetidae</taxon>
        <taxon>Sordariales</taxon>
        <taxon>Lasiosphaeriaceae</taxon>
        <taxon>Cercophora</taxon>
    </lineage>
</organism>
<keyword evidence="4" id="KW-0347">Helicase</keyword>
<evidence type="ECO:0000313" key="10">
    <source>
        <dbReference type="Proteomes" id="UP001174997"/>
    </source>
</evidence>
<keyword evidence="5" id="KW-0067">ATP-binding</keyword>
<feature type="non-terminal residue" evidence="9">
    <location>
        <position position="1"/>
    </location>
</feature>
<dbReference type="GO" id="GO:0016787">
    <property type="term" value="F:hydrolase activity"/>
    <property type="evidence" value="ECO:0007669"/>
    <property type="project" value="UniProtKB-KW"/>
</dbReference>
<evidence type="ECO:0000259" key="7">
    <source>
        <dbReference type="Pfam" id="PF13086"/>
    </source>
</evidence>
<evidence type="ECO:0000256" key="2">
    <source>
        <dbReference type="ARBA" id="ARBA00022741"/>
    </source>
</evidence>
<feature type="domain" description="DNA2/NAM7 helicase helicase" evidence="7">
    <location>
        <begin position="289"/>
        <end position="554"/>
    </location>
</feature>
<sequence length="1012" mass="112748">MMEVSPIYSFSSVAEFARIHKAGTENEFLQDARLIDEINAQGFKFDAWLITRIRQTTKRSEYLLLVQPGSHGEGKMPSQGAGGKVRVAFADGTFSAYWDVARIENPVALLGSSSSPLGKLPAYKVTVPTAQYHEVLDKPIFASTGSSPSSTAASPTHLSPEASSSPTKNSLDSSAVNRPGPDRDFHDHKSTLYPAPGLSLELNPIDVIKVNFHLFASESTKDSEIGALESLYGRHQNATDRQLDAFSYFVTLKNPAFVVNVYEQLPHMKKALDRPGWHNTSLGKRFQMLNAQQKEAYLHGFEHLPCGICILPGGPGAGKTHFNLFTIAMAQSEPMARLGKRQNDSAKVLFIVDMNSPVDDVANRMVRLYQDLGMKKSIIRMKGWGSEVRRSDKLNQAEDAAAGEIVNVDFTNQFLATVKEMTTGNPPTATCKAPSLDEAAWKRYEEYQDTQYESIKKYMDEELFGKEESLVVPLRFRNLVYSLYRDTLADADFIATTPVAAANHFKGMFKPDLVFFDESPHARELCNLIAIANFNPIVWIFCGDHRQTVPYVGSAGSGSENPYARQMQVSMMERAARAGVIRHELLINHRAYGNLHRLASGLWYDGRMVSGTAQTTNRPLVHVRNYLSRTIGSKPCGVPRLVVHLKGSVGEKVEGTSCWNPSHTAWVMARVKELLADQHFRKPDRMEPGTILIISPYKSAFHHYKKELKKLPQWAQKRVEARTVDVSQGHEAEFVFLDLSKDRSTDFLDDPNRLCVALTRARLGEVVMMSGNMIYSDHFNNRSKHLRRMYAACIDRSTPATSENGNENGLLAGNGHVVWLYAENAESEGWSTPLSEDRPTMAYDDLDEIDQSALLHRTATEALAAQQKRNEAFYRRSTTRKINQEAYNWLMGMEADDVQEKNSVQGEECVQEEDGVQGKEGVEENNVVQGQGIDQKQECIVEKETEGDERSSDRKGCVGVKDHGQEKNCVKEMECTEKEGPAVEVEMGSETSIEGLALLACYIGRLGSSLAD</sequence>
<proteinExistence type="inferred from homology"/>
<dbReference type="Pfam" id="PF13087">
    <property type="entry name" value="AAA_12"/>
    <property type="match status" value="1"/>
</dbReference>
<dbReference type="EMBL" id="JAULSY010000160">
    <property type="protein sequence ID" value="KAK0660836.1"/>
    <property type="molecule type" value="Genomic_DNA"/>
</dbReference>
<dbReference type="Pfam" id="PF13086">
    <property type="entry name" value="AAA_11"/>
    <property type="match status" value="1"/>
</dbReference>
<protein>
    <submittedName>
        <fullName evidence="9">P-loop containing nucleoside triphosphate hydrolase protein</fullName>
    </submittedName>
</protein>
<comment type="similarity">
    <text evidence="1">Belongs to the DNA2/NAM7 helicase family.</text>
</comment>
<keyword evidence="3 9" id="KW-0378">Hydrolase</keyword>
<dbReference type="InterPro" id="IPR050534">
    <property type="entry name" value="Coronavir_polyprotein_1ab"/>
</dbReference>
<dbReference type="Proteomes" id="UP001174997">
    <property type="component" value="Unassembled WGS sequence"/>
</dbReference>
<name>A0AA39YZ47_9PEZI</name>
<dbReference type="GO" id="GO:0043139">
    <property type="term" value="F:5'-3' DNA helicase activity"/>
    <property type="evidence" value="ECO:0007669"/>
    <property type="project" value="TreeGrafter"/>
</dbReference>
<evidence type="ECO:0000256" key="5">
    <source>
        <dbReference type="ARBA" id="ARBA00022840"/>
    </source>
</evidence>
<dbReference type="InterPro" id="IPR027417">
    <property type="entry name" value="P-loop_NTPase"/>
</dbReference>
<keyword evidence="10" id="KW-1185">Reference proteome</keyword>
<dbReference type="InterPro" id="IPR041679">
    <property type="entry name" value="DNA2/NAM7-like_C"/>
</dbReference>
<dbReference type="GO" id="GO:0005524">
    <property type="term" value="F:ATP binding"/>
    <property type="evidence" value="ECO:0007669"/>
    <property type="project" value="UniProtKB-KW"/>
</dbReference>
<feature type="domain" description="DNA2/NAM7 helicase-like C-terminal" evidence="8">
    <location>
        <begin position="567"/>
        <end position="767"/>
    </location>
</feature>
<accession>A0AA39YZ47</accession>
<dbReference type="PANTHER" id="PTHR43788">
    <property type="entry name" value="DNA2/NAM7 HELICASE FAMILY MEMBER"/>
    <property type="match status" value="1"/>
</dbReference>
<gene>
    <name evidence="9" type="ORF">QBC41DRAFT_383528</name>
</gene>
<dbReference type="PANTHER" id="PTHR43788:SF8">
    <property type="entry name" value="DNA-BINDING PROTEIN SMUBP-2"/>
    <property type="match status" value="1"/>
</dbReference>
<feature type="compositionally biased region" description="Basic and acidic residues" evidence="6">
    <location>
        <begin position="180"/>
        <end position="190"/>
    </location>
</feature>
<feature type="compositionally biased region" description="Polar residues" evidence="6">
    <location>
        <begin position="161"/>
        <end position="176"/>
    </location>
</feature>
<evidence type="ECO:0000313" key="9">
    <source>
        <dbReference type="EMBL" id="KAK0660836.1"/>
    </source>
</evidence>
<evidence type="ECO:0000256" key="3">
    <source>
        <dbReference type="ARBA" id="ARBA00022801"/>
    </source>
</evidence>
<dbReference type="SUPFAM" id="SSF52540">
    <property type="entry name" value="P-loop containing nucleoside triphosphate hydrolases"/>
    <property type="match status" value="1"/>
</dbReference>
<reference evidence="9" key="1">
    <citation type="submission" date="2023-06" db="EMBL/GenBank/DDBJ databases">
        <title>Genome-scale phylogeny and comparative genomics of the fungal order Sordariales.</title>
        <authorList>
            <consortium name="Lawrence Berkeley National Laboratory"/>
            <person name="Hensen N."/>
            <person name="Bonometti L."/>
            <person name="Westerberg I."/>
            <person name="Brannstrom I.O."/>
            <person name="Guillou S."/>
            <person name="Cros-Aarteil S."/>
            <person name="Calhoun S."/>
            <person name="Haridas S."/>
            <person name="Kuo A."/>
            <person name="Mondo S."/>
            <person name="Pangilinan J."/>
            <person name="Riley R."/>
            <person name="Labutti K."/>
            <person name="Andreopoulos B."/>
            <person name="Lipzen A."/>
            <person name="Chen C."/>
            <person name="Yanf M."/>
            <person name="Daum C."/>
            <person name="Ng V."/>
            <person name="Clum A."/>
            <person name="Steindorff A."/>
            <person name="Ohm R."/>
            <person name="Martin F."/>
            <person name="Silar P."/>
            <person name="Natvig D."/>
            <person name="Lalanne C."/>
            <person name="Gautier V."/>
            <person name="Ament-Velasquez S.L."/>
            <person name="Kruys A."/>
            <person name="Hutchinson M.I."/>
            <person name="Powell A.J."/>
            <person name="Barry K."/>
            <person name="Miller A.N."/>
            <person name="Grigoriev I.V."/>
            <person name="Debuchy R."/>
            <person name="Gladieux P."/>
            <person name="Thoren M.H."/>
            <person name="Johannesson H."/>
        </authorList>
    </citation>
    <scope>NUCLEOTIDE SEQUENCE</scope>
    <source>
        <strain evidence="9">CBS 307.81</strain>
    </source>
</reference>
<evidence type="ECO:0000256" key="1">
    <source>
        <dbReference type="ARBA" id="ARBA00007913"/>
    </source>
</evidence>
<dbReference type="InterPro" id="IPR041677">
    <property type="entry name" value="DNA2/NAM7_AAA_11"/>
</dbReference>
<dbReference type="Gene3D" id="3.40.50.300">
    <property type="entry name" value="P-loop containing nucleotide triphosphate hydrolases"/>
    <property type="match status" value="2"/>
</dbReference>
<evidence type="ECO:0000256" key="6">
    <source>
        <dbReference type="SAM" id="MobiDB-lite"/>
    </source>
</evidence>
<evidence type="ECO:0000256" key="4">
    <source>
        <dbReference type="ARBA" id="ARBA00022806"/>
    </source>
</evidence>
<feature type="region of interest" description="Disordered" evidence="6">
    <location>
        <begin position="143"/>
        <end position="190"/>
    </location>
</feature>
<dbReference type="AlphaFoldDB" id="A0AA39YZ47"/>
<keyword evidence="2" id="KW-0547">Nucleotide-binding</keyword>
<feature type="compositionally biased region" description="Low complexity" evidence="6">
    <location>
        <begin position="143"/>
        <end position="160"/>
    </location>
</feature>